<organism evidence="8 9">
    <name type="scientific">Ananas comosus</name>
    <name type="common">Pineapple</name>
    <name type="synonym">Ananas ananas</name>
    <dbReference type="NCBI Taxonomy" id="4615"/>
    <lineage>
        <taxon>Eukaryota</taxon>
        <taxon>Viridiplantae</taxon>
        <taxon>Streptophyta</taxon>
        <taxon>Embryophyta</taxon>
        <taxon>Tracheophyta</taxon>
        <taxon>Spermatophyta</taxon>
        <taxon>Magnoliopsida</taxon>
        <taxon>Liliopsida</taxon>
        <taxon>Poales</taxon>
        <taxon>Bromeliaceae</taxon>
        <taxon>Bromelioideae</taxon>
        <taxon>Ananas</taxon>
    </lineage>
</organism>
<dbReference type="InterPro" id="IPR036638">
    <property type="entry name" value="HLH_DNA-bd_sf"/>
</dbReference>
<dbReference type="PANTHER" id="PTHR16223:SF380">
    <property type="entry name" value="HELIX-LOOP-HELIX DNA-BINDING DOMAIN CONTAINING PROTEIN, EXPRESSED"/>
    <property type="match status" value="1"/>
</dbReference>
<dbReference type="GO" id="GO:0000978">
    <property type="term" value="F:RNA polymerase II cis-regulatory region sequence-specific DNA binding"/>
    <property type="evidence" value="ECO:0007669"/>
    <property type="project" value="TreeGrafter"/>
</dbReference>
<dbReference type="PROSITE" id="PS50888">
    <property type="entry name" value="BHLH"/>
    <property type="match status" value="1"/>
</dbReference>
<name>A0A6P5F733_ANACO</name>
<accession>A0A6P5F733</accession>
<evidence type="ECO:0000256" key="3">
    <source>
        <dbReference type="ARBA" id="ARBA00023015"/>
    </source>
</evidence>
<dbReference type="InterPro" id="IPR045239">
    <property type="entry name" value="bHLH95_bHLH"/>
</dbReference>
<evidence type="ECO:0000256" key="4">
    <source>
        <dbReference type="ARBA" id="ARBA00023163"/>
    </source>
</evidence>
<dbReference type="RefSeq" id="XP_020091784.1">
    <property type="nucleotide sequence ID" value="XM_020236195.1"/>
</dbReference>
<feature type="region of interest" description="Disordered" evidence="6">
    <location>
        <begin position="1"/>
        <end position="71"/>
    </location>
</feature>
<evidence type="ECO:0000313" key="9">
    <source>
        <dbReference type="RefSeq" id="XP_020091784.1"/>
    </source>
</evidence>
<dbReference type="SMART" id="SM00353">
    <property type="entry name" value="HLH"/>
    <property type="match status" value="1"/>
</dbReference>
<reference evidence="8" key="1">
    <citation type="journal article" date="2015" name="Nat. Genet.">
        <title>The pineapple genome and the evolution of CAM photosynthesis.</title>
        <authorList>
            <person name="Ming R."/>
            <person name="VanBuren R."/>
            <person name="Wai C.M."/>
            <person name="Tang H."/>
            <person name="Schatz M.C."/>
            <person name="Bowers J.E."/>
            <person name="Lyons E."/>
            <person name="Wang M.L."/>
            <person name="Chen J."/>
            <person name="Biggers E."/>
            <person name="Zhang J."/>
            <person name="Huang L."/>
            <person name="Zhang L."/>
            <person name="Miao W."/>
            <person name="Zhang J."/>
            <person name="Ye Z."/>
            <person name="Miao C."/>
            <person name="Lin Z."/>
            <person name="Wang H."/>
            <person name="Zhou H."/>
            <person name="Yim W.C."/>
            <person name="Priest H.D."/>
            <person name="Zheng C."/>
            <person name="Woodhouse M."/>
            <person name="Edger P.P."/>
            <person name="Guyot R."/>
            <person name="Guo H.B."/>
            <person name="Guo H."/>
            <person name="Zheng G."/>
            <person name="Singh R."/>
            <person name="Sharma A."/>
            <person name="Min X."/>
            <person name="Zheng Y."/>
            <person name="Lee H."/>
            <person name="Gurtowski J."/>
            <person name="Sedlazeck F.J."/>
            <person name="Harkess A."/>
            <person name="McKain M.R."/>
            <person name="Liao Z."/>
            <person name="Fang J."/>
            <person name="Liu J."/>
            <person name="Zhang X."/>
            <person name="Zhang Q."/>
            <person name="Hu W."/>
            <person name="Qin Y."/>
            <person name="Wang K."/>
            <person name="Chen L.Y."/>
            <person name="Shirley N."/>
            <person name="Lin Y.R."/>
            <person name="Liu L.Y."/>
            <person name="Hernandez A.G."/>
            <person name="Wright C.L."/>
            <person name="Bulone V."/>
            <person name="Tuskan G.A."/>
            <person name="Heath K."/>
            <person name="Zee F."/>
            <person name="Moore P.H."/>
            <person name="Sunkar R."/>
            <person name="Leebens-Mack J.H."/>
            <person name="Mockler T."/>
            <person name="Bennetzen J.L."/>
            <person name="Freeling M."/>
            <person name="Sankoff D."/>
            <person name="Paterson A.H."/>
            <person name="Zhu X."/>
            <person name="Yang X."/>
            <person name="Smith J.A."/>
            <person name="Cushman J.C."/>
            <person name="Paull R.E."/>
            <person name="Yu Q."/>
        </authorList>
    </citation>
    <scope>NUCLEOTIDE SEQUENCE [LARGE SCALE GENOMIC DNA]</scope>
    <source>
        <strain evidence="8">cv. F153</strain>
    </source>
</reference>
<dbReference type="PANTHER" id="PTHR16223">
    <property type="entry name" value="TRANSCRIPTION FACTOR BHLH83-RELATED"/>
    <property type="match status" value="1"/>
</dbReference>
<feature type="compositionally biased region" description="Polar residues" evidence="6">
    <location>
        <begin position="132"/>
        <end position="146"/>
    </location>
</feature>
<dbReference type="OrthoDB" id="778738at2759"/>
<dbReference type="Gene3D" id="4.10.280.10">
    <property type="entry name" value="Helix-loop-helix DNA-binding domain"/>
    <property type="match status" value="1"/>
</dbReference>
<protein>
    <submittedName>
        <fullName evidence="9">Transcription factor bHLH113 isoform X1</fullName>
    </submittedName>
</protein>
<evidence type="ECO:0000313" key="8">
    <source>
        <dbReference type="Proteomes" id="UP000515123"/>
    </source>
</evidence>
<keyword evidence="3" id="KW-0805">Transcription regulation</keyword>
<feature type="compositionally biased region" description="Acidic residues" evidence="6">
    <location>
        <begin position="1"/>
        <end position="25"/>
    </location>
</feature>
<evidence type="ECO:0000256" key="1">
    <source>
        <dbReference type="ARBA" id="ARBA00004123"/>
    </source>
</evidence>
<dbReference type="AlphaFoldDB" id="A0A6P5F733"/>
<dbReference type="GO" id="GO:0000981">
    <property type="term" value="F:DNA-binding transcription factor activity, RNA polymerase II-specific"/>
    <property type="evidence" value="ECO:0007669"/>
    <property type="project" value="TreeGrafter"/>
</dbReference>
<feature type="compositionally biased region" description="Pro residues" evidence="6">
    <location>
        <begin position="49"/>
        <end position="60"/>
    </location>
</feature>
<reference evidence="9" key="2">
    <citation type="submission" date="2025-08" db="UniProtKB">
        <authorList>
            <consortium name="RefSeq"/>
        </authorList>
    </citation>
    <scope>IDENTIFICATION</scope>
    <source>
        <tissue evidence="9">Leaf</tissue>
    </source>
</reference>
<dbReference type="GO" id="GO:0046983">
    <property type="term" value="F:protein dimerization activity"/>
    <property type="evidence" value="ECO:0007669"/>
    <property type="project" value="InterPro"/>
</dbReference>
<comment type="similarity">
    <text evidence="2">Belongs to the bHLH protein family.</text>
</comment>
<evidence type="ECO:0000256" key="5">
    <source>
        <dbReference type="ARBA" id="ARBA00023242"/>
    </source>
</evidence>
<dbReference type="InterPro" id="IPR011598">
    <property type="entry name" value="bHLH_dom"/>
</dbReference>
<keyword evidence="8" id="KW-1185">Reference proteome</keyword>
<dbReference type="GeneID" id="109712566"/>
<keyword evidence="4" id="KW-0804">Transcription</keyword>
<dbReference type="Proteomes" id="UP000515123">
    <property type="component" value="Linkage group 7"/>
</dbReference>
<evidence type="ECO:0000259" key="7">
    <source>
        <dbReference type="PROSITE" id="PS50888"/>
    </source>
</evidence>
<dbReference type="SUPFAM" id="SSF47459">
    <property type="entry name" value="HLH, helix-loop-helix DNA-binding domain"/>
    <property type="match status" value="1"/>
</dbReference>
<sequence>MDEEEEEEEEEEGEGEGEEEMEEGSFLEMLGSGEDEGGHLLCLPGALSSPPPPPPPPPPSSSYSSRMLYFGGHVDPGEALIPFHALLQQKSTDSSSISSLSSSPPPTSTTTATTTTSSSKPSKKKVDGSGGRRTSATYNTPNSVITSKKPKTEASGGHGTLIKRGEQVRKEKLGERIMALQQLVSPFGKSDTASVLHEALGYIRFLHDQVQVLSSPYLQRLPSSAYQHEGIGAGDQPRAGDLRSRGLCLVPISCTEHVANTNGADLWSPAMGKTKSSKH</sequence>
<dbReference type="CDD" id="cd11393">
    <property type="entry name" value="bHLH_AtbHLH_like"/>
    <property type="match status" value="1"/>
</dbReference>
<evidence type="ECO:0000256" key="6">
    <source>
        <dbReference type="SAM" id="MobiDB-lite"/>
    </source>
</evidence>
<feature type="compositionally biased region" description="Low complexity" evidence="6">
    <location>
        <begin position="94"/>
        <end position="120"/>
    </location>
</feature>
<feature type="domain" description="BHLH" evidence="7">
    <location>
        <begin position="157"/>
        <end position="206"/>
    </location>
</feature>
<comment type="subcellular location">
    <subcellularLocation>
        <location evidence="1">Nucleus</location>
    </subcellularLocation>
</comment>
<evidence type="ECO:0000256" key="2">
    <source>
        <dbReference type="ARBA" id="ARBA00005510"/>
    </source>
</evidence>
<dbReference type="InterPro" id="IPR045843">
    <property type="entry name" value="IND-like"/>
</dbReference>
<proteinExistence type="inferred from homology"/>
<dbReference type="GO" id="GO:0005634">
    <property type="term" value="C:nucleus"/>
    <property type="evidence" value="ECO:0007669"/>
    <property type="project" value="UniProtKB-SubCell"/>
</dbReference>
<gene>
    <name evidence="9" type="primary">LOC109712566</name>
</gene>
<feature type="region of interest" description="Disordered" evidence="6">
    <location>
        <begin position="94"/>
        <end position="159"/>
    </location>
</feature>
<keyword evidence="5" id="KW-0539">Nucleus</keyword>